<feature type="transmembrane region" description="Helical" evidence="10">
    <location>
        <begin position="12"/>
        <end position="29"/>
    </location>
</feature>
<evidence type="ECO:0000256" key="3">
    <source>
        <dbReference type="ARBA" id="ARBA00022801"/>
    </source>
</evidence>
<gene>
    <name evidence="11" type="ORF">DHW61_03025</name>
</gene>
<dbReference type="EMBL" id="DPVV01000109">
    <property type="protein sequence ID" value="HCL01379.1"/>
    <property type="molecule type" value="Genomic_DNA"/>
</dbReference>
<accession>A0A3D2X2K2</accession>
<evidence type="ECO:0000256" key="1">
    <source>
        <dbReference type="ARBA" id="ARBA00008834"/>
    </source>
</evidence>
<comment type="caution">
    <text evidence="11">The sequence shown here is derived from an EMBL/GenBank/DDBJ whole genome shotgun (WGS) entry which is preliminary data.</text>
</comment>
<dbReference type="InterPro" id="IPR000743">
    <property type="entry name" value="Glyco_hydro_28"/>
</dbReference>
<dbReference type="PANTHER" id="PTHR31736:SF9">
    <property type="entry name" value="ENDO-XYLOGALACTURONAN HYDROLASE A-RELATED"/>
    <property type="match status" value="1"/>
</dbReference>
<evidence type="ECO:0000256" key="5">
    <source>
        <dbReference type="ARBA" id="ARBA00023277"/>
    </source>
</evidence>
<dbReference type="Pfam" id="PF00295">
    <property type="entry name" value="Glyco_hydro_28"/>
    <property type="match status" value="1"/>
</dbReference>
<dbReference type="Gene3D" id="2.160.20.10">
    <property type="entry name" value="Single-stranded right-handed beta-helix, Pectin lyase-like"/>
    <property type="match status" value="1"/>
</dbReference>
<dbReference type="GO" id="GO:0000272">
    <property type="term" value="P:polysaccharide catabolic process"/>
    <property type="evidence" value="ECO:0007669"/>
    <property type="project" value="UniProtKB-KW"/>
</dbReference>
<comment type="function">
    <text evidence="8">Pectinolytic enzyme involved in the degradation of xylogalacturonan (xga), a galacturonan backbone heavily substituted with xylose, and which is one important component of the hairy regions of pectin. Activity requires a galacturonic acid backbone substituted with xylose.</text>
</comment>
<keyword evidence="3 9" id="KW-0378">Hydrolase</keyword>
<evidence type="ECO:0000256" key="9">
    <source>
        <dbReference type="RuleBase" id="RU361169"/>
    </source>
</evidence>
<evidence type="ECO:0000256" key="8">
    <source>
        <dbReference type="ARBA" id="ARBA00037278"/>
    </source>
</evidence>
<dbReference type="Proteomes" id="UP000262969">
    <property type="component" value="Unassembled WGS sequence"/>
</dbReference>
<reference evidence="11 12" key="1">
    <citation type="journal article" date="2018" name="Nat. Biotechnol.">
        <title>A standardized bacterial taxonomy based on genome phylogeny substantially revises the tree of life.</title>
        <authorList>
            <person name="Parks D.H."/>
            <person name="Chuvochina M."/>
            <person name="Waite D.W."/>
            <person name="Rinke C."/>
            <person name="Skarshewski A."/>
            <person name="Chaumeil P.A."/>
            <person name="Hugenholtz P."/>
        </authorList>
    </citation>
    <scope>NUCLEOTIDE SEQUENCE [LARGE SCALE GENOMIC DNA]</scope>
    <source>
        <strain evidence="11">UBA11728</strain>
    </source>
</reference>
<proteinExistence type="inferred from homology"/>
<evidence type="ECO:0000256" key="10">
    <source>
        <dbReference type="SAM" id="Phobius"/>
    </source>
</evidence>
<dbReference type="InterPro" id="IPR012334">
    <property type="entry name" value="Pectin_lyas_fold"/>
</dbReference>
<evidence type="ECO:0000256" key="4">
    <source>
        <dbReference type="ARBA" id="ARBA00023180"/>
    </source>
</evidence>
<evidence type="ECO:0000313" key="12">
    <source>
        <dbReference type="Proteomes" id="UP000262969"/>
    </source>
</evidence>
<keyword evidence="2" id="KW-0677">Repeat</keyword>
<protein>
    <recommendedName>
        <fullName evidence="13">Glycoside hydrolase family 28</fullName>
    </recommendedName>
</protein>
<keyword evidence="10" id="KW-0472">Membrane</keyword>
<sequence length="518" mass="57729">MSQKFRKLEGIAIVVLFVCLIGLLVIVVNKKRPAKEVISIKETNLVLYDGPKSLRDATEEDLVSANESSKDFSLLHCTDTLVTVNGYDCYVYDTNVNHSRRWYSDYMPPNARTPITYFDFEGVVEVTIKVPGIDLESASISPFNYGITPVIDAENHTVTFTITKPDQYTIMFNKSPERAVHLFANEIETDIPSKDDKDVVYIGPGEWNIENIILEDNQTLYISGGAVIHGIVNANFAKNITVRGRGIIDGSKFKGWKGKEAYIPLKFDNCENISINDIIVLNPNAWVCQAFNSKNGTIDNIKIISSRPNGDGITLQSCQDYTVKNSFVRSWDDSLVIKNYDDNSKNIKFDNMQLWTDFAQSMEVGYETNKGKRENAFISDITFGNITVLHNFHKPVISVHNADDASISGITFKNIVVENAQMGSGDGDELPYLIDINIAQSSNWSSTRERGTIKNVVIDGVDVLGGKNCASRMKGFDAEHNIDGVTLKNINVLGEKVTSLEQGKFEVDEKTAKNIILE</sequence>
<keyword evidence="5" id="KW-0119">Carbohydrate metabolism</keyword>
<name>A0A3D2X2K2_9FIRM</name>
<evidence type="ECO:0000256" key="7">
    <source>
        <dbReference type="ARBA" id="ARBA00023326"/>
    </source>
</evidence>
<keyword evidence="10" id="KW-0812">Transmembrane</keyword>
<dbReference type="PANTHER" id="PTHR31736">
    <property type="match status" value="1"/>
</dbReference>
<evidence type="ECO:0000256" key="6">
    <source>
        <dbReference type="ARBA" id="ARBA00023295"/>
    </source>
</evidence>
<keyword evidence="7" id="KW-0624">Polysaccharide degradation</keyword>
<keyword evidence="6 9" id="KW-0326">Glycosidase</keyword>
<organism evidence="11 12">
    <name type="scientific">Lachnoclostridium phytofermentans</name>
    <dbReference type="NCBI Taxonomy" id="66219"/>
    <lineage>
        <taxon>Bacteria</taxon>
        <taxon>Bacillati</taxon>
        <taxon>Bacillota</taxon>
        <taxon>Clostridia</taxon>
        <taxon>Lachnospirales</taxon>
        <taxon>Lachnospiraceae</taxon>
    </lineage>
</organism>
<dbReference type="AlphaFoldDB" id="A0A3D2X2K2"/>
<comment type="similarity">
    <text evidence="1 9">Belongs to the glycosyl hydrolase 28 family.</text>
</comment>
<evidence type="ECO:0000313" key="11">
    <source>
        <dbReference type="EMBL" id="HCL01379.1"/>
    </source>
</evidence>
<evidence type="ECO:0000256" key="2">
    <source>
        <dbReference type="ARBA" id="ARBA00022737"/>
    </source>
</evidence>
<dbReference type="InterPro" id="IPR011050">
    <property type="entry name" value="Pectin_lyase_fold/virulence"/>
</dbReference>
<dbReference type="SUPFAM" id="SSF51126">
    <property type="entry name" value="Pectin lyase-like"/>
    <property type="match status" value="1"/>
</dbReference>
<keyword evidence="4" id="KW-0325">Glycoprotein</keyword>
<evidence type="ECO:0008006" key="13">
    <source>
        <dbReference type="Google" id="ProtNLM"/>
    </source>
</evidence>
<keyword evidence="10" id="KW-1133">Transmembrane helix</keyword>
<dbReference type="GO" id="GO:0004650">
    <property type="term" value="F:polygalacturonase activity"/>
    <property type="evidence" value="ECO:0007669"/>
    <property type="project" value="InterPro"/>
</dbReference>